<reference evidence="3 7" key="2">
    <citation type="submission" date="2023-05" db="EMBL/GenBank/DDBJ databases">
        <title>Cataloging the Phylogenetic Diversity of Human Bladder Bacteria.</title>
        <authorList>
            <person name="Du J."/>
        </authorList>
    </citation>
    <scope>NUCLEOTIDE SEQUENCE [LARGE SCALE GENOMIC DNA]</scope>
    <source>
        <strain evidence="3 7">UMB0725</strain>
    </source>
</reference>
<feature type="transmembrane region" description="Helical" evidence="1">
    <location>
        <begin position="63"/>
        <end position="79"/>
    </location>
</feature>
<feature type="transmembrane region" description="Helical" evidence="1">
    <location>
        <begin position="165"/>
        <end position="184"/>
    </location>
</feature>
<dbReference type="GeneID" id="48925149"/>
<proteinExistence type="predicted"/>
<dbReference type="RefSeq" id="WP_113532430.1">
    <property type="nucleotide sequence ID" value="NZ_AP018549.1"/>
</dbReference>
<dbReference type="Proteomes" id="UP001230232">
    <property type="component" value="Unassembled WGS sequence"/>
</dbReference>
<dbReference type="EMBL" id="JAUONS010000002">
    <property type="protein sequence ID" value="MDO6361318.1"/>
    <property type="molecule type" value="Genomic_DNA"/>
</dbReference>
<feature type="transmembrane region" description="Helical" evidence="1">
    <location>
        <begin position="326"/>
        <end position="351"/>
    </location>
</feature>
<feature type="transmembrane region" description="Helical" evidence="1">
    <location>
        <begin position="363"/>
        <end position="380"/>
    </location>
</feature>
<evidence type="ECO:0000313" key="3">
    <source>
        <dbReference type="EMBL" id="MDK7298461.1"/>
    </source>
</evidence>
<reference evidence="4" key="3">
    <citation type="submission" date="2023-07" db="EMBL/GenBank/DDBJ databases">
        <title>Whole Genome Sequencing of Colonoscopy isolates.</title>
        <authorList>
            <person name="Surve S.V."/>
            <person name="Valls R.A."/>
            <person name="Barrak K.E."/>
            <person name="Gardner T.B."/>
            <person name="O'Toole G.A."/>
        </authorList>
    </citation>
    <scope>NUCLEOTIDE SEQUENCE</scope>
    <source>
        <strain evidence="4">GP0003</strain>
    </source>
</reference>
<feature type="transmembrane region" description="Helical" evidence="1">
    <location>
        <begin position="6"/>
        <end position="27"/>
    </location>
</feature>
<reference evidence="2 5" key="1">
    <citation type="journal article" date="2018" name="Int. J. Syst. Evol. Microbiol.">
        <title>Lactobacillus paragasseri sp. nov., a sister taxon of Lactobacillus gasseri, based on whole-genome sequence analyses.</title>
        <authorList>
            <person name="Tanizawa Y."/>
            <person name="Tada I."/>
            <person name="Kobayashi H."/>
            <person name="Endo A."/>
            <person name="Maeno S."/>
            <person name="Toyoda A."/>
            <person name="Arita M."/>
            <person name="Nakamura Y."/>
            <person name="Sakamoto M."/>
            <person name="Ohkuma M."/>
            <person name="Tohno M."/>
        </authorList>
    </citation>
    <scope>NUCLEOTIDE SEQUENCE [LARGE SCALE GENOMIC DNA]</scope>
    <source>
        <strain evidence="2 5">JCM 1130</strain>
    </source>
</reference>
<evidence type="ECO:0000313" key="6">
    <source>
        <dbReference type="Proteomes" id="UP001169713"/>
    </source>
</evidence>
<evidence type="ECO:0000313" key="2">
    <source>
        <dbReference type="EMBL" id="GBA81216.1"/>
    </source>
</evidence>
<feature type="transmembrane region" description="Helical" evidence="1">
    <location>
        <begin position="91"/>
        <end position="111"/>
    </location>
</feature>
<organism evidence="4 6">
    <name type="scientific">Lactobacillus paragasseri</name>
    <dbReference type="NCBI Taxonomy" id="2107999"/>
    <lineage>
        <taxon>Bacteria</taxon>
        <taxon>Bacillati</taxon>
        <taxon>Bacillota</taxon>
        <taxon>Bacilli</taxon>
        <taxon>Lactobacillales</taxon>
        <taxon>Lactobacillaceae</taxon>
        <taxon>Lactobacillus</taxon>
    </lineage>
</organism>
<evidence type="ECO:0000313" key="7">
    <source>
        <dbReference type="Proteomes" id="UP001230232"/>
    </source>
</evidence>
<feature type="transmembrane region" description="Helical" evidence="1">
    <location>
        <begin position="123"/>
        <end position="144"/>
    </location>
</feature>
<dbReference type="Proteomes" id="UP000250714">
    <property type="component" value="Unassembled WGS sequence"/>
</dbReference>
<accession>A0ABD5A0T9</accession>
<sequence length="410" mass="48059">MKIKYITLYEFIIYIIMFLNLGFLNLFGSFEYTSMLISTVLAISVFFLYVFQPLKNKIPSSWFQIYIILVIIIFFFHIFRLKKINISSMSLLSVINNYEGIFLLLLTFPIYEVLQSNDTKVFFRNLAILGYLALFIRFIVWGMYNFTGGNPAPYLLHGLDWRRSILGHDFIRIAGTFLDIYTFLYSLKNFFYGVRHHGHKVMPFLGTLFLFLYSIFVSQYRMVSLAFFMVFFLLLFKETYKSNNRVISVLLFVVLVGIGLIITRNLITDFISSFSTTAINGSSTSTRLKGLPFLEAEWKNINIWTGIGFTNDNMEYMNMTYWLSDYGFLANLFQFGIIGMVVYLIPFINGCCQSIFFFFKEKGFYVIGFTIYLLVTSTTFNPMRNQYITILPLYIAFMLNLSESYREKNE</sequence>
<feature type="transmembrane region" description="Helical" evidence="1">
    <location>
        <begin position="34"/>
        <end position="51"/>
    </location>
</feature>
<dbReference type="EMBL" id="BEXG01000002">
    <property type="protein sequence ID" value="GBA81216.1"/>
    <property type="molecule type" value="Genomic_DNA"/>
</dbReference>
<evidence type="ECO:0008006" key="8">
    <source>
        <dbReference type="Google" id="ProtNLM"/>
    </source>
</evidence>
<keyword evidence="5" id="KW-1185">Reference proteome</keyword>
<evidence type="ECO:0000256" key="1">
    <source>
        <dbReference type="SAM" id="Phobius"/>
    </source>
</evidence>
<keyword evidence="1" id="KW-1133">Transmembrane helix</keyword>
<evidence type="ECO:0000313" key="5">
    <source>
        <dbReference type="Proteomes" id="UP000250714"/>
    </source>
</evidence>
<keyword evidence="1" id="KW-0472">Membrane</keyword>
<name>A0ABD5A0T9_9LACO</name>
<dbReference type="AlphaFoldDB" id="A0ABD5A0T9"/>
<feature type="transmembrane region" description="Helical" evidence="1">
    <location>
        <begin position="246"/>
        <end position="267"/>
    </location>
</feature>
<keyword evidence="1" id="KW-0812">Transmembrane</keyword>
<gene>
    <name evidence="2" type="ORF">LJCM1130_07710</name>
    <name evidence="4" type="ORF">Q4436_04180</name>
    <name evidence="3" type="ORF">QP478_04450</name>
</gene>
<dbReference type="EMBL" id="JASOPW010000002">
    <property type="protein sequence ID" value="MDK7298461.1"/>
    <property type="molecule type" value="Genomic_DNA"/>
</dbReference>
<comment type="caution">
    <text evidence="4">The sequence shown here is derived from an EMBL/GenBank/DDBJ whole genome shotgun (WGS) entry which is preliminary data.</text>
</comment>
<dbReference type="Proteomes" id="UP001169713">
    <property type="component" value="Unassembled WGS sequence"/>
</dbReference>
<protein>
    <recommendedName>
        <fullName evidence="8">Oligosaccharide repeat unit polymerase</fullName>
    </recommendedName>
</protein>
<feature type="transmembrane region" description="Helical" evidence="1">
    <location>
        <begin position="204"/>
        <end position="234"/>
    </location>
</feature>
<evidence type="ECO:0000313" key="4">
    <source>
        <dbReference type="EMBL" id="MDO6361318.1"/>
    </source>
</evidence>